<dbReference type="SMART" id="SM00534">
    <property type="entry name" value="MUTSac"/>
    <property type="match status" value="1"/>
</dbReference>
<keyword evidence="2" id="KW-0067">ATP-binding</keyword>
<dbReference type="EMBL" id="JAERTY010000005">
    <property type="protein sequence ID" value="MBL1409177.1"/>
    <property type="molecule type" value="Genomic_DNA"/>
</dbReference>
<dbReference type="InterPro" id="IPR036187">
    <property type="entry name" value="DNA_mismatch_repair_MutS_sf"/>
</dbReference>
<proteinExistence type="predicted"/>
<dbReference type="Gene3D" id="1.10.1420.10">
    <property type="match status" value="1"/>
</dbReference>
<keyword evidence="1" id="KW-0547">Nucleotide-binding</keyword>
<keyword evidence="6" id="KW-1185">Reference proteome</keyword>
<gene>
    <name evidence="5" type="ORF">JKG61_10475</name>
</gene>
<feature type="domain" description="DNA mismatch repair proteins mutS family" evidence="4">
    <location>
        <begin position="259"/>
        <end position="445"/>
    </location>
</feature>
<dbReference type="InterPro" id="IPR000432">
    <property type="entry name" value="DNA_mismatch_repair_MutS_C"/>
</dbReference>
<sequence>MDQIISNFATDKQTTDDLQILGKYSTGSLYTLFRRTKTKGGELLLESYLIHPLKERFAIKKRQERIQSLVGKALVFPVDSSDFKEFELFIKSYPSTSPMSLFAQFAKRQTQAWIGAQEESTYIKQQVENSIKTLLLLKTWFKSTLENIESPYIEEMCKLFSNFWEIVPLMQHSPITSTLKSQFNHERFLRTDQHANILQLIDVCHELDLYIAVAEVAYEKNFTFPTLSDENKVSLELIEAFHPTIPNAIGNTLSLHSQENLLFLTGANMAGKSTWMKTIGICLYLGQLGFPVPASEMKFCIFDGIFTSINLPDDIQKGYSHFYAEVMRVKSIAEEIASGKRLLVIFDELFKGTNVKDAYDATLQITEHLTEYANCLFVISTHIVEVGMALKEKSSKIQYRYMPTIMAGSSATYTYKSKDGISDDRHGMMIIREEGILELFENKNTI</sequence>
<dbReference type="RefSeq" id="WP_202102933.1">
    <property type="nucleotide sequence ID" value="NZ_JAERTY010000005.1"/>
</dbReference>
<dbReference type="Pfam" id="PF05192">
    <property type="entry name" value="MutS_III"/>
    <property type="match status" value="1"/>
</dbReference>
<dbReference type="Gene3D" id="3.40.50.300">
    <property type="entry name" value="P-loop containing nucleotide triphosphate hydrolases"/>
    <property type="match status" value="1"/>
</dbReference>
<evidence type="ECO:0000256" key="1">
    <source>
        <dbReference type="ARBA" id="ARBA00022741"/>
    </source>
</evidence>
<organism evidence="5 6">
    <name type="scientific">Sphingobacterium faecale</name>
    <dbReference type="NCBI Taxonomy" id="2803775"/>
    <lineage>
        <taxon>Bacteria</taxon>
        <taxon>Pseudomonadati</taxon>
        <taxon>Bacteroidota</taxon>
        <taxon>Sphingobacteriia</taxon>
        <taxon>Sphingobacteriales</taxon>
        <taxon>Sphingobacteriaceae</taxon>
        <taxon>Sphingobacterium</taxon>
    </lineage>
</organism>
<dbReference type="Pfam" id="PF00488">
    <property type="entry name" value="MutS_V"/>
    <property type="match status" value="1"/>
</dbReference>
<name>A0ABS1R5A0_9SPHI</name>
<dbReference type="Proteomes" id="UP000625283">
    <property type="component" value="Unassembled WGS sequence"/>
</dbReference>
<keyword evidence="3" id="KW-0238">DNA-binding</keyword>
<reference evidence="5 6" key="1">
    <citation type="submission" date="2021-01" db="EMBL/GenBank/DDBJ databases">
        <title>C459-1 draft genome sequence.</title>
        <authorList>
            <person name="Zhang X.-F."/>
        </authorList>
    </citation>
    <scope>NUCLEOTIDE SEQUENCE [LARGE SCALE GENOMIC DNA]</scope>
    <source>
        <strain evidence="6">C459-1</strain>
    </source>
</reference>
<dbReference type="InterPro" id="IPR027417">
    <property type="entry name" value="P-loop_NTPase"/>
</dbReference>
<dbReference type="PANTHER" id="PTHR11361:SF99">
    <property type="entry name" value="DNA MISMATCH REPAIR PROTEIN"/>
    <property type="match status" value="1"/>
</dbReference>
<dbReference type="InterPro" id="IPR007696">
    <property type="entry name" value="DNA_mismatch_repair_MutS_core"/>
</dbReference>
<comment type="caution">
    <text evidence="5">The sequence shown here is derived from an EMBL/GenBank/DDBJ whole genome shotgun (WGS) entry which is preliminary data.</text>
</comment>
<dbReference type="InterPro" id="IPR045076">
    <property type="entry name" value="MutS"/>
</dbReference>
<dbReference type="SUPFAM" id="SSF48334">
    <property type="entry name" value="DNA repair protein MutS, domain III"/>
    <property type="match status" value="1"/>
</dbReference>
<accession>A0ABS1R5A0</accession>
<evidence type="ECO:0000313" key="6">
    <source>
        <dbReference type="Proteomes" id="UP000625283"/>
    </source>
</evidence>
<evidence type="ECO:0000256" key="3">
    <source>
        <dbReference type="ARBA" id="ARBA00023125"/>
    </source>
</evidence>
<evidence type="ECO:0000259" key="4">
    <source>
        <dbReference type="SMART" id="SM00534"/>
    </source>
</evidence>
<protein>
    <submittedName>
        <fullName evidence="5">DNA mismatch repair protein</fullName>
    </submittedName>
</protein>
<evidence type="ECO:0000313" key="5">
    <source>
        <dbReference type="EMBL" id="MBL1409177.1"/>
    </source>
</evidence>
<dbReference type="PANTHER" id="PTHR11361">
    <property type="entry name" value="DNA MISMATCH REPAIR PROTEIN MUTS FAMILY MEMBER"/>
    <property type="match status" value="1"/>
</dbReference>
<dbReference type="SUPFAM" id="SSF52540">
    <property type="entry name" value="P-loop containing nucleoside triphosphate hydrolases"/>
    <property type="match status" value="1"/>
</dbReference>
<evidence type="ECO:0000256" key="2">
    <source>
        <dbReference type="ARBA" id="ARBA00022840"/>
    </source>
</evidence>